<accession>A0A1I5YTE7</accession>
<dbReference type="EMBL" id="FOXH01000013">
    <property type="protein sequence ID" value="SFQ27121.1"/>
    <property type="molecule type" value="Genomic_DNA"/>
</dbReference>
<name>A0A1I5YTE7_9BACT</name>
<dbReference type="STRING" id="1079859.SAMN04515674_113144"/>
<dbReference type="RefSeq" id="WP_143095273.1">
    <property type="nucleotide sequence ID" value="NZ_FOXH01000013.1"/>
</dbReference>
<dbReference type="Pfam" id="PF20647">
    <property type="entry name" value="DUF6808"/>
    <property type="match status" value="1"/>
</dbReference>
<evidence type="ECO:0000313" key="3">
    <source>
        <dbReference type="EMBL" id="SFQ47533.1"/>
    </source>
</evidence>
<reference evidence="3 4" key="1">
    <citation type="submission" date="2016-10" db="EMBL/GenBank/DDBJ databases">
        <authorList>
            <person name="de Groot N.N."/>
        </authorList>
    </citation>
    <scope>NUCLEOTIDE SEQUENCE [LARGE SCALE GENOMIC DNA]</scope>
    <source>
        <strain evidence="3">E92</strain>
        <strain evidence="4">E92,LMG 26720,CCM 7988</strain>
    </source>
</reference>
<feature type="domain" description="DUF6808" evidence="1">
    <location>
        <begin position="166"/>
        <end position="219"/>
    </location>
</feature>
<evidence type="ECO:0000313" key="4">
    <source>
        <dbReference type="Proteomes" id="UP000199306"/>
    </source>
</evidence>
<evidence type="ECO:0000313" key="2">
    <source>
        <dbReference type="EMBL" id="SFQ27121.1"/>
    </source>
</evidence>
<gene>
    <name evidence="2" type="ORF">SAMN04515674_113144</name>
    <name evidence="3" type="ORF">SAMN04515674_12158</name>
</gene>
<proteinExistence type="predicted"/>
<keyword evidence="4" id="KW-1185">Reference proteome</keyword>
<dbReference type="AlphaFoldDB" id="A0A1I5YTE7"/>
<evidence type="ECO:0000259" key="1">
    <source>
        <dbReference type="Pfam" id="PF20647"/>
    </source>
</evidence>
<protein>
    <recommendedName>
        <fullName evidence="1">DUF6808 domain-containing protein</fullName>
    </recommendedName>
</protein>
<organism evidence="3 4">
    <name type="scientific">Pseudarcicella hirudinis</name>
    <dbReference type="NCBI Taxonomy" id="1079859"/>
    <lineage>
        <taxon>Bacteria</taxon>
        <taxon>Pseudomonadati</taxon>
        <taxon>Bacteroidota</taxon>
        <taxon>Cytophagia</taxon>
        <taxon>Cytophagales</taxon>
        <taxon>Flectobacillaceae</taxon>
        <taxon>Pseudarcicella</taxon>
    </lineage>
</organism>
<dbReference type="InterPro" id="IPR049214">
    <property type="entry name" value="DUF6808"/>
</dbReference>
<dbReference type="Proteomes" id="UP000199306">
    <property type="component" value="Unassembled WGS sequence"/>
</dbReference>
<dbReference type="EMBL" id="FOXH01000021">
    <property type="protein sequence ID" value="SFQ47533.1"/>
    <property type="molecule type" value="Genomic_DNA"/>
</dbReference>
<dbReference type="OrthoDB" id="794370at2"/>
<sequence length="221" mass="25629">MRLQIFAFTTCLLLLISLYFNYKQFSNSYRQQKRIETIASVNGNAIQTRYKIKVDSVEHVVYKEVLVKTDAEKQIASQGFADTLVNKLKLKISQLEELTRVRAVVSDTVKVAIRDSVNYVYENKWLTARLNTNTRTLQYSYNVELIDVKYTKGNWLTGKRTFRDISIADPNAHIYSVQRFSLEPERKKRLGVGLFAGYRYDPVQKFTPTIGVGLSYQIIQF</sequence>